<keyword evidence="3" id="KW-1185">Reference proteome</keyword>
<protein>
    <submittedName>
        <fullName evidence="2">Uncharacterized protein</fullName>
    </submittedName>
</protein>
<sequence>MNYPVFRLNAGIINNKALLSSSNQVYKSEVAAHANDMMCLRQECLAVDLTDNSPPANSKTNFEFGSNEHNDEKTTASPRLSQLLRTMAGLMARLDS</sequence>
<proteinExistence type="predicted"/>
<dbReference type="AlphaFoldDB" id="A0A4Z1P7V5"/>
<feature type="compositionally biased region" description="Polar residues" evidence="1">
    <location>
        <begin position="51"/>
        <end position="64"/>
    </location>
</feature>
<organism evidence="2 3">
    <name type="scientific">Venturia nashicola</name>
    <dbReference type="NCBI Taxonomy" id="86259"/>
    <lineage>
        <taxon>Eukaryota</taxon>
        <taxon>Fungi</taxon>
        <taxon>Dikarya</taxon>
        <taxon>Ascomycota</taxon>
        <taxon>Pezizomycotina</taxon>
        <taxon>Dothideomycetes</taxon>
        <taxon>Pleosporomycetidae</taxon>
        <taxon>Venturiales</taxon>
        <taxon>Venturiaceae</taxon>
        <taxon>Venturia</taxon>
    </lineage>
</organism>
<dbReference type="EMBL" id="SNSC02000010">
    <property type="protein sequence ID" value="TID20611.1"/>
    <property type="molecule type" value="Genomic_DNA"/>
</dbReference>
<dbReference type="Proteomes" id="UP000298493">
    <property type="component" value="Unassembled WGS sequence"/>
</dbReference>
<evidence type="ECO:0000256" key="1">
    <source>
        <dbReference type="SAM" id="MobiDB-lite"/>
    </source>
</evidence>
<evidence type="ECO:0000313" key="2">
    <source>
        <dbReference type="EMBL" id="TID20611.1"/>
    </source>
</evidence>
<gene>
    <name evidence="2" type="ORF">E6O75_ATG05375</name>
</gene>
<name>A0A4Z1P7V5_9PEZI</name>
<reference evidence="2 3" key="1">
    <citation type="submission" date="2019-04" db="EMBL/GenBank/DDBJ databases">
        <title>High contiguity whole genome sequence and gene annotation resource for two Venturia nashicola isolates.</title>
        <authorList>
            <person name="Prokchorchik M."/>
            <person name="Won K."/>
            <person name="Lee Y."/>
            <person name="Choi E.D."/>
            <person name="Segonzac C."/>
            <person name="Sohn K.H."/>
        </authorList>
    </citation>
    <scope>NUCLEOTIDE SEQUENCE [LARGE SCALE GENOMIC DNA]</scope>
    <source>
        <strain evidence="2 3">PRI2</strain>
    </source>
</reference>
<feature type="region of interest" description="Disordered" evidence="1">
    <location>
        <begin position="51"/>
        <end position="79"/>
    </location>
</feature>
<accession>A0A4Z1P7V5</accession>
<comment type="caution">
    <text evidence="2">The sequence shown here is derived from an EMBL/GenBank/DDBJ whole genome shotgun (WGS) entry which is preliminary data.</text>
</comment>
<evidence type="ECO:0000313" key="3">
    <source>
        <dbReference type="Proteomes" id="UP000298493"/>
    </source>
</evidence>